<protein>
    <recommendedName>
        <fullName evidence="3">DUF177 domain-containing protein</fullName>
    </recommendedName>
</protein>
<dbReference type="PANTHER" id="PTHR34374:SF1">
    <property type="entry name" value="LARGE RIBOSOMAL RNA SUBUNIT ACCUMULATION PROTEIN YCED HOMOLOG 1, CHLOROPLASTIC"/>
    <property type="match status" value="1"/>
</dbReference>
<evidence type="ECO:0008006" key="3">
    <source>
        <dbReference type="Google" id="ProtNLM"/>
    </source>
</evidence>
<sequence>MLDFRVLAAAGDVLALRGEVDIPRIADENAQVEQLSPIETRLVATKEHEVCRVEGELRTSLRYQCSRCLDSYESLLETPFDESFTNAPGHEDAHVVEGNAVELDPYIEETVNLALEYRPLCRESCQGLCPVCGCNLNHETCNCDRQARDPRWAALEDLLSDDKPE</sequence>
<evidence type="ECO:0000313" key="2">
    <source>
        <dbReference type="Proteomes" id="UP001232973"/>
    </source>
</evidence>
<dbReference type="PANTHER" id="PTHR34374">
    <property type="entry name" value="LARGE RIBOSOMAL RNA SUBUNIT ACCUMULATION PROTEIN YCED HOMOLOG 1, CHLOROPLASTIC"/>
    <property type="match status" value="1"/>
</dbReference>
<keyword evidence="2" id="KW-1185">Reference proteome</keyword>
<dbReference type="RefSeq" id="WP_307016587.1">
    <property type="nucleotide sequence ID" value="NZ_JAUANV010000012.1"/>
</dbReference>
<name>A0ABT9XKQ8_9BACL</name>
<comment type="caution">
    <text evidence="1">The sequence shown here is derived from an EMBL/GenBank/DDBJ whole genome shotgun (WGS) entry which is preliminary data.</text>
</comment>
<dbReference type="EMBL" id="JAUSTP010000025">
    <property type="protein sequence ID" value="MDQ0190860.1"/>
    <property type="molecule type" value="Genomic_DNA"/>
</dbReference>
<dbReference type="Pfam" id="PF02620">
    <property type="entry name" value="YceD"/>
    <property type="match status" value="1"/>
</dbReference>
<organism evidence="1 2">
    <name type="scientific">Alicyclobacillus cycloheptanicus</name>
    <dbReference type="NCBI Taxonomy" id="1457"/>
    <lineage>
        <taxon>Bacteria</taxon>
        <taxon>Bacillati</taxon>
        <taxon>Bacillota</taxon>
        <taxon>Bacilli</taxon>
        <taxon>Bacillales</taxon>
        <taxon>Alicyclobacillaceae</taxon>
        <taxon>Alicyclobacillus</taxon>
    </lineage>
</organism>
<reference evidence="1 2" key="1">
    <citation type="submission" date="2023-07" db="EMBL/GenBank/DDBJ databases">
        <title>Genomic Encyclopedia of Type Strains, Phase IV (KMG-IV): sequencing the most valuable type-strain genomes for metagenomic binning, comparative biology and taxonomic classification.</title>
        <authorList>
            <person name="Goeker M."/>
        </authorList>
    </citation>
    <scope>NUCLEOTIDE SEQUENCE [LARGE SCALE GENOMIC DNA]</scope>
    <source>
        <strain evidence="1 2">DSM 4006</strain>
    </source>
</reference>
<gene>
    <name evidence="1" type="ORF">J2S03_002727</name>
</gene>
<evidence type="ECO:0000313" key="1">
    <source>
        <dbReference type="EMBL" id="MDQ0190860.1"/>
    </source>
</evidence>
<dbReference type="InterPro" id="IPR003772">
    <property type="entry name" value="YceD"/>
</dbReference>
<proteinExistence type="predicted"/>
<dbReference type="Proteomes" id="UP001232973">
    <property type="component" value="Unassembled WGS sequence"/>
</dbReference>
<accession>A0ABT9XKQ8</accession>